<dbReference type="RefSeq" id="WP_007271700.1">
    <property type="nucleotide sequence ID" value="NZ_AOCK01000007.1"/>
</dbReference>
<accession>M7MNT4</accession>
<dbReference type="Proteomes" id="UP000012015">
    <property type="component" value="Unassembled WGS sequence"/>
</dbReference>
<evidence type="ECO:0000313" key="2">
    <source>
        <dbReference type="EMBL" id="EMQ98017.1"/>
    </source>
</evidence>
<dbReference type="AlphaFoldDB" id="M7MNT4"/>
<reference evidence="2 3" key="1">
    <citation type="journal article" date="2013" name="Genome Announc.">
        <title>Draft Genome Sequence of Arthrobacter gangotriensis Strain Lz1yT, Isolated from a Penguin Rookery Soil Sample Collected in Antarctica, near the Indian Station Dakshin Gangotri.</title>
        <authorList>
            <person name="Shivaji S."/>
            <person name="Ara S."/>
            <person name="Bandi S."/>
            <person name="Singh A."/>
            <person name="Kumar Pinnaka A."/>
        </authorList>
    </citation>
    <scope>NUCLEOTIDE SEQUENCE [LARGE SCALE GENOMIC DNA]</scope>
    <source>
        <strain evidence="2 3">Lz1y</strain>
    </source>
</reference>
<organism evidence="2 3">
    <name type="scientific">Paeniglutamicibacter gangotriensis Lz1y</name>
    <dbReference type="NCBI Taxonomy" id="1276920"/>
    <lineage>
        <taxon>Bacteria</taxon>
        <taxon>Bacillati</taxon>
        <taxon>Actinomycetota</taxon>
        <taxon>Actinomycetes</taxon>
        <taxon>Micrococcales</taxon>
        <taxon>Micrococcaceae</taxon>
        <taxon>Paeniglutamicibacter</taxon>
    </lineage>
</organism>
<sequence>MIAPIGLLLILFSRSGSPDPDDRLPMLICGIVLFLTASLLVAIYANWYVIIRDDEIIQRTAWRQLRTIRYDQIKKFRQYRNGKVPMLKLCGNDGTVIQLNSAAFELSGVFAALQRNQANGS</sequence>
<name>M7MNT4_9MICC</name>
<keyword evidence="1" id="KW-0812">Transmembrane</keyword>
<evidence type="ECO:0000256" key="1">
    <source>
        <dbReference type="SAM" id="Phobius"/>
    </source>
</evidence>
<dbReference type="PATRIC" id="fig|1276920.7.peg.2523"/>
<feature type="transmembrane region" description="Helical" evidence="1">
    <location>
        <begin position="26"/>
        <end position="49"/>
    </location>
</feature>
<evidence type="ECO:0000313" key="3">
    <source>
        <dbReference type="Proteomes" id="UP000012015"/>
    </source>
</evidence>
<comment type="caution">
    <text evidence="2">The sequence shown here is derived from an EMBL/GenBank/DDBJ whole genome shotgun (WGS) entry which is preliminary data.</text>
</comment>
<keyword evidence="1" id="KW-1133">Transmembrane helix</keyword>
<dbReference type="EMBL" id="AOCK01000007">
    <property type="protein sequence ID" value="EMQ98017.1"/>
    <property type="molecule type" value="Genomic_DNA"/>
</dbReference>
<proteinExistence type="predicted"/>
<protein>
    <submittedName>
        <fullName evidence="2">Uncharacterized protein</fullName>
    </submittedName>
</protein>
<keyword evidence="1" id="KW-0472">Membrane</keyword>
<gene>
    <name evidence="2" type="ORF">ADIAG_02527</name>
</gene>
<keyword evidence="3" id="KW-1185">Reference proteome</keyword>